<organism evidence="2 3">
    <name type="scientific">Propionivibrio dicarboxylicus</name>
    <dbReference type="NCBI Taxonomy" id="83767"/>
    <lineage>
        <taxon>Bacteria</taxon>
        <taxon>Pseudomonadati</taxon>
        <taxon>Pseudomonadota</taxon>
        <taxon>Betaproteobacteria</taxon>
        <taxon>Rhodocyclales</taxon>
        <taxon>Rhodocyclaceae</taxon>
        <taxon>Propionivibrio</taxon>
    </lineage>
</organism>
<evidence type="ECO:0000256" key="1">
    <source>
        <dbReference type="SAM" id="Phobius"/>
    </source>
</evidence>
<name>A0A1G8C2A2_9RHOO</name>
<reference evidence="2 3" key="1">
    <citation type="submission" date="2016-10" db="EMBL/GenBank/DDBJ databases">
        <authorList>
            <person name="de Groot N.N."/>
        </authorList>
    </citation>
    <scope>NUCLEOTIDE SEQUENCE [LARGE SCALE GENOMIC DNA]</scope>
    <source>
        <strain evidence="2 3">DSM 5885</strain>
    </source>
</reference>
<proteinExistence type="predicted"/>
<dbReference type="Proteomes" id="UP000198607">
    <property type="component" value="Unassembled WGS sequence"/>
</dbReference>
<accession>A0A1G8C2A2</accession>
<gene>
    <name evidence="2" type="ORF">SAMN05660652_01659</name>
</gene>
<dbReference type="EMBL" id="FNCY01000005">
    <property type="protein sequence ID" value="SDH39617.1"/>
    <property type="molecule type" value="Genomic_DNA"/>
</dbReference>
<dbReference type="RefSeq" id="WP_143009805.1">
    <property type="nucleotide sequence ID" value="NZ_FNCY01000005.1"/>
</dbReference>
<evidence type="ECO:0000313" key="3">
    <source>
        <dbReference type="Proteomes" id="UP000198607"/>
    </source>
</evidence>
<keyword evidence="3" id="KW-1185">Reference proteome</keyword>
<feature type="transmembrane region" description="Helical" evidence="1">
    <location>
        <begin position="25"/>
        <end position="50"/>
    </location>
</feature>
<dbReference type="AlphaFoldDB" id="A0A1G8C2A2"/>
<protein>
    <submittedName>
        <fullName evidence="2">Uncharacterized protein</fullName>
    </submittedName>
</protein>
<keyword evidence="1" id="KW-0812">Transmembrane</keyword>
<sequence length="86" mass="8857">MSASPTTQLIERLTANRLLSSSVSLATLIAGIATVSLPLLLVSGLLAYGWPFLHVYLANVNDAANSAAKPARAGLTTLRTSALAAH</sequence>
<evidence type="ECO:0000313" key="2">
    <source>
        <dbReference type="EMBL" id="SDH39617.1"/>
    </source>
</evidence>
<keyword evidence="1" id="KW-1133">Transmembrane helix</keyword>
<keyword evidence="1" id="KW-0472">Membrane</keyword>